<name>A0ABQ8JDX5_DERPT</name>
<comment type="caution">
    <text evidence="1">The sequence shown here is derived from an EMBL/GenBank/DDBJ whole genome shotgun (WGS) entry which is preliminary data.</text>
</comment>
<organism evidence="1 2">
    <name type="scientific">Dermatophagoides pteronyssinus</name>
    <name type="common">European house dust mite</name>
    <dbReference type="NCBI Taxonomy" id="6956"/>
    <lineage>
        <taxon>Eukaryota</taxon>
        <taxon>Metazoa</taxon>
        <taxon>Ecdysozoa</taxon>
        <taxon>Arthropoda</taxon>
        <taxon>Chelicerata</taxon>
        <taxon>Arachnida</taxon>
        <taxon>Acari</taxon>
        <taxon>Acariformes</taxon>
        <taxon>Sarcoptiformes</taxon>
        <taxon>Astigmata</taxon>
        <taxon>Psoroptidia</taxon>
        <taxon>Analgoidea</taxon>
        <taxon>Pyroglyphidae</taxon>
        <taxon>Dermatophagoidinae</taxon>
        <taxon>Dermatophagoides</taxon>
    </lineage>
</organism>
<dbReference type="EMBL" id="NJHN03000047">
    <property type="protein sequence ID" value="KAH9420814.1"/>
    <property type="molecule type" value="Genomic_DNA"/>
</dbReference>
<gene>
    <name evidence="1" type="ORF">DERP_001245</name>
</gene>
<sequence>MPSLYVEIITTSMIIDDWTIDTTSNRDKFLKIFKLHIDLNYKKFTILSKQKLNIETLQYSEGLDSYLI</sequence>
<reference evidence="1 2" key="2">
    <citation type="journal article" date="2022" name="Mol. Biol. Evol.">
        <title>Comparative Genomics Reveals Insights into the Divergent Evolution of Astigmatic Mites and Household Pest Adaptations.</title>
        <authorList>
            <person name="Xiong Q."/>
            <person name="Wan A.T."/>
            <person name="Liu X."/>
            <person name="Fung C.S."/>
            <person name="Xiao X."/>
            <person name="Malainual N."/>
            <person name="Hou J."/>
            <person name="Wang L."/>
            <person name="Wang M."/>
            <person name="Yang K.Y."/>
            <person name="Cui Y."/>
            <person name="Leung E.L."/>
            <person name="Nong W."/>
            <person name="Shin S.K."/>
            <person name="Au S.W."/>
            <person name="Jeong K.Y."/>
            <person name="Chew F.T."/>
            <person name="Hui J.H."/>
            <person name="Leung T.F."/>
            <person name="Tungtrongchitr A."/>
            <person name="Zhong N."/>
            <person name="Liu Z."/>
            <person name="Tsui S.K."/>
        </authorList>
    </citation>
    <scope>NUCLEOTIDE SEQUENCE [LARGE SCALE GENOMIC DNA]</scope>
    <source>
        <strain evidence="1">Derp</strain>
    </source>
</reference>
<reference evidence="1 2" key="1">
    <citation type="journal article" date="2018" name="J. Allergy Clin. Immunol.">
        <title>High-quality assembly of Dermatophagoides pteronyssinus genome and transcriptome reveals a wide range of novel allergens.</title>
        <authorList>
            <person name="Liu X.Y."/>
            <person name="Yang K.Y."/>
            <person name="Wang M.Q."/>
            <person name="Kwok J.S."/>
            <person name="Zeng X."/>
            <person name="Yang Z."/>
            <person name="Xiao X.J."/>
            <person name="Lau C.P."/>
            <person name="Li Y."/>
            <person name="Huang Z.M."/>
            <person name="Ba J.G."/>
            <person name="Yim A.K."/>
            <person name="Ouyang C.Y."/>
            <person name="Ngai S.M."/>
            <person name="Chan T.F."/>
            <person name="Leung E.L."/>
            <person name="Liu L."/>
            <person name="Liu Z.G."/>
            <person name="Tsui S.K."/>
        </authorList>
    </citation>
    <scope>NUCLEOTIDE SEQUENCE [LARGE SCALE GENOMIC DNA]</scope>
    <source>
        <strain evidence="1">Derp</strain>
    </source>
</reference>
<evidence type="ECO:0000313" key="2">
    <source>
        <dbReference type="Proteomes" id="UP000887458"/>
    </source>
</evidence>
<accession>A0ABQ8JDX5</accession>
<evidence type="ECO:0000313" key="1">
    <source>
        <dbReference type="EMBL" id="KAH9420814.1"/>
    </source>
</evidence>
<dbReference type="Proteomes" id="UP000887458">
    <property type="component" value="Unassembled WGS sequence"/>
</dbReference>
<protein>
    <submittedName>
        <fullName evidence="1">Uncharacterized protein</fullName>
    </submittedName>
</protein>
<proteinExistence type="predicted"/>
<keyword evidence="2" id="KW-1185">Reference proteome</keyword>